<keyword evidence="1" id="KW-0812">Transmembrane</keyword>
<feature type="transmembrane region" description="Helical" evidence="1">
    <location>
        <begin position="21"/>
        <end position="41"/>
    </location>
</feature>
<evidence type="ECO:0000313" key="3">
    <source>
        <dbReference type="Proteomes" id="UP000288804"/>
    </source>
</evidence>
<dbReference type="EMBL" id="CP032487">
    <property type="protein sequence ID" value="QAX80294.1"/>
    <property type="molecule type" value="Genomic_DNA"/>
</dbReference>
<dbReference type="RefSeq" id="WP_129198235.1">
    <property type="nucleotide sequence ID" value="NZ_CP032487.1"/>
</dbReference>
<reference evidence="3" key="1">
    <citation type="submission" date="2018-09" db="EMBL/GenBank/DDBJ databases">
        <title>Yersinia hibernicus sp. nov.</title>
        <authorList>
            <person name="Nguyen S.V."/>
            <person name="Mundanda D.M."/>
            <person name="Anes J."/>
            <person name="Fanning S."/>
        </authorList>
    </citation>
    <scope>NUCLEOTIDE SEQUENCE [LARGE SCALE GENOMIC DNA]</scope>
    <source>
        <strain evidence="3">CFS1934</strain>
    </source>
</reference>
<feature type="transmembrane region" description="Helical" evidence="1">
    <location>
        <begin position="61"/>
        <end position="84"/>
    </location>
</feature>
<keyword evidence="3" id="KW-1185">Reference proteome</keyword>
<evidence type="ECO:0000313" key="2">
    <source>
        <dbReference type="EMBL" id="QAX80294.1"/>
    </source>
</evidence>
<name>A0ABX5R4D4_9GAMM</name>
<accession>A0ABX5R4D4</accession>
<evidence type="ECO:0000256" key="1">
    <source>
        <dbReference type="SAM" id="Phobius"/>
    </source>
</evidence>
<protein>
    <submittedName>
        <fullName evidence="2">Uncharacterized protein</fullName>
    </submittedName>
</protein>
<keyword evidence="1" id="KW-0472">Membrane</keyword>
<organism evidence="2 3">
    <name type="scientific">Yersinia hibernica</name>
    <dbReference type="NCBI Taxonomy" id="2339259"/>
    <lineage>
        <taxon>Bacteria</taxon>
        <taxon>Pseudomonadati</taxon>
        <taxon>Pseudomonadota</taxon>
        <taxon>Gammaproteobacteria</taxon>
        <taxon>Enterobacterales</taxon>
        <taxon>Yersiniaceae</taxon>
        <taxon>Yersinia</taxon>
    </lineage>
</organism>
<proteinExistence type="predicted"/>
<keyword evidence="1" id="KW-1133">Transmembrane helix</keyword>
<dbReference type="Proteomes" id="UP000288804">
    <property type="component" value="Chromosome"/>
</dbReference>
<gene>
    <name evidence="2" type="ORF">D5F51_18195</name>
</gene>
<sequence length="117" mass="13001">MNMPASHPQKPRLGGAGRLALIVLVIVALTVGLFLFASVLFELDPDGHIVRDWLSASRYGLFVWRLTLYTVLGWAWCCGVRSQVMKKSPGSSLRRLEWTAAGFILVLEFAAWRSVLA</sequence>